<evidence type="ECO:0000256" key="1">
    <source>
        <dbReference type="SAM" id="MobiDB-lite"/>
    </source>
</evidence>
<keyword evidence="2" id="KW-0472">Membrane</keyword>
<keyword evidence="2" id="KW-0812">Transmembrane</keyword>
<reference evidence="3 4" key="1">
    <citation type="submission" date="2024-09" db="EMBL/GenBank/DDBJ databases">
        <title>Chromosome-scale assembly of Riccia fluitans.</title>
        <authorList>
            <person name="Paukszto L."/>
            <person name="Sawicki J."/>
            <person name="Karawczyk K."/>
            <person name="Piernik-Szablinska J."/>
            <person name="Szczecinska M."/>
            <person name="Mazdziarz M."/>
        </authorList>
    </citation>
    <scope>NUCLEOTIDE SEQUENCE [LARGE SCALE GENOMIC DNA]</scope>
    <source>
        <strain evidence="3">Rf_01</strain>
        <tissue evidence="3">Aerial parts of the thallus</tissue>
    </source>
</reference>
<feature type="transmembrane region" description="Helical" evidence="2">
    <location>
        <begin position="84"/>
        <end position="103"/>
    </location>
</feature>
<feature type="compositionally biased region" description="Polar residues" evidence="1">
    <location>
        <begin position="354"/>
        <end position="366"/>
    </location>
</feature>
<sequence>MGKDKKEKKNKKKHPTDTVDITKLNPKTGLIDRASIEEYKSVYAQHKAKHGEEANLKLEEHVETRIHNAVDEQKRKRKRDITSVAASTAAGTVVPFSGIPIMVATTMVQCVGFSAALGLIPIANVRSFQDANTLASQMTATLQNASSTGMKSAIEAFVIEVLKHSGIGSWLWDEILRDIIVQITHGVVIDSAWILTPLFMAPKYYLHRKLIKKMYVALGEKAIVVHKMWVNDHLFLGKPETTMRSSHPPAVTTRELGPAVDPSAYLSEYSITGQPMYESNSDDFEDVPYSVYYQPAFVASAHKPPEFNPLYTQEGEMDDPSSHSDSFPTLPQHPRYQYAYYPPPYPMHPLNGQVYPSSGPQHQQFYPHQGSYESSSYTSSDMYPAVKHMHTSSQPDLSGPQAPVTGFTARE</sequence>
<evidence type="ECO:0000256" key="2">
    <source>
        <dbReference type="SAM" id="Phobius"/>
    </source>
</evidence>
<accession>A0ABD1Y4Y1</accession>
<organism evidence="3 4">
    <name type="scientific">Riccia fluitans</name>
    <dbReference type="NCBI Taxonomy" id="41844"/>
    <lineage>
        <taxon>Eukaryota</taxon>
        <taxon>Viridiplantae</taxon>
        <taxon>Streptophyta</taxon>
        <taxon>Embryophyta</taxon>
        <taxon>Marchantiophyta</taxon>
        <taxon>Marchantiopsida</taxon>
        <taxon>Marchantiidae</taxon>
        <taxon>Marchantiales</taxon>
        <taxon>Ricciaceae</taxon>
        <taxon>Riccia</taxon>
    </lineage>
</organism>
<feature type="compositionally biased region" description="Low complexity" evidence="1">
    <location>
        <begin position="371"/>
        <end position="380"/>
    </location>
</feature>
<evidence type="ECO:0000313" key="3">
    <source>
        <dbReference type="EMBL" id="KAL2620359.1"/>
    </source>
</evidence>
<keyword evidence="4" id="KW-1185">Reference proteome</keyword>
<feature type="region of interest" description="Disordered" evidence="1">
    <location>
        <begin position="304"/>
        <end position="333"/>
    </location>
</feature>
<dbReference type="EMBL" id="JBHFFA010000006">
    <property type="protein sequence ID" value="KAL2620359.1"/>
    <property type="molecule type" value="Genomic_DNA"/>
</dbReference>
<comment type="caution">
    <text evidence="3">The sequence shown here is derived from an EMBL/GenBank/DDBJ whole genome shotgun (WGS) entry which is preliminary data.</text>
</comment>
<protein>
    <submittedName>
        <fullName evidence="3">Uncharacterized protein</fullName>
    </submittedName>
</protein>
<name>A0ABD1Y4Y1_9MARC</name>
<feature type="region of interest" description="Disordered" evidence="1">
    <location>
        <begin position="1"/>
        <end position="23"/>
    </location>
</feature>
<evidence type="ECO:0000313" key="4">
    <source>
        <dbReference type="Proteomes" id="UP001605036"/>
    </source>
</evidence>
<dbReference type="Proteomes" id="UP001605036">
    <property type="component" value="Unassembled WGS sequence"/>
</dbReference>
<feature type="region of interest" description="Disordered" evidence="1">
    <location>
        <begin position="351"/>
        <end position="411"/>
    </location>
</feature>
<proteinExistence type="predicted"/>
<keyword evidence="2" id="KW-1133">Transmembrane helix</keyword>
<dbReference type="AlphaFoldDB" id="A0ABD1Y4Y1"/>
<gene>
    <name evidence="3" type="ORF">R1flu_000564</name>
</gene>